<reference evidence="5 6" key="1">
    <citation type="submission" date="2014-06" db="EMBL/GenBank/DDBJ databases">
        <title>Draft genome sequence of Paenibacillus sp. MSt1.</title>
        <authorList>
            <person name="Aw Y.K."/>
            <person name="Ong K.S."/>
            <person name="Gan H.M."/>
            <person name="Lee S.M."/>
        </authorList>
    </citation>
    <scope>NUCLEOTIDE SEQUENCE [LARGE SCALE GENOMIC DNA]</scope>
    <source>
        <strain evidence="5 6">MSt1</strain>
    </source>
</reference>
<dbReference type="InterPro" id="IPR003593">
    <property type="entry name" value="AAA+_ATPase"/>
</dbReference>
<evidence type="ECO:0000313" key="5">
    <source>
        <dbReference type="EMBL" id="KEQ27081.1"/>
    </source>
</evidence>
<accession>A0A081P8Q8</accession>
<dbReference type="eggNOG" id="COG0411">
    <property type="taxonomic scope" value="Bacteria"/>
</dbReference>
<keyword evidence="2" id="KW-0547">Nucleotide-binding</keyword>
<keyword evidence="6" id="KW-1185">Reference proteome</keyword>
<keyword evidence="1" id="KW-0813">Transport</keyword>
<dbReference type="RefSeq" id="WP_036676926.1">
    <property type="nucleotide sequence ID" value="NZ_JNVM01000004.1"/>
</dbReference>
<dbReference type="GO" id="GO:0016887">
    <property type="term" value="F:ATP hydrolysis activity"/>
    <property type="evidence" value="ECO:0007669"/>
    <property type="project" value="InterPro"/>
</dbReference>
<dbReference type="InterPro" id="IPR051120">
    <property type="entry name" value="ABC_AA/LPS_Transport"/>
</dbReference>
<dbReference type="GO" id="GO:1903805">
    <property type="term" value="P:L-valine import across plasma membrane"/>
    <property type="evidence" value="ECO:0007669"/>
    <property type="project" value="TreeGrafter"/>
</dbReference>
<dbReference type="GO" id="GO:0015188">
    <property type="term" value="F:L-isoleucine transmembrane transporter activity"/>
    <property type="evidence" value="ECO:0007669"/>
    <property type="project" value="TreeGrafter"/>
</dbReference>
<dbReference type="GO" id="GO:1903806">
    <property type="term" value="P:L-isoleucine import across plasma membrane"/>
    <property type="evidence" value="ECO:0007669"/>
    <property type="project" value="TreeGrafter"/>
</dbReference>
<dbReference type="InterPro" id="IPR003439">
    <property type="entry name" value="ABC_transporter-like_ATP-bd"/>
</dbReference>
<evidence type="ECO:0000256" key="3">
    <source>
        <dbReference type="ARBA" id="ARBA00022840"/>
    </source>
</evidence>
<evidence type="ECO:0000256" key="1">
    <source>
        <dbReference type="ARBA" id="ARBA00022448"/>
    </source>
</evidence>
<dbReference type="OrthoDB" id="9805514at2"/>
<sequence>MANMRISNLHLQFGGLTAVNNLSFYIPDNAVMSVIGPNGAGKTSLFNMITGFYRPTRGEILFDGVNIVGKKPSRITSMGMARTFQNLRVFPNLTVLENVMAGMHSRTKQGLLGALLRTPGHRKEEAWIRQVAEECIRFVGIETYTDRLAKNLPYGAQRYLEIARALAIQPKILFLDEPAAGFNFSEKRDLIGLIGRIRETYRIPVVLIEHDMGLINKVSDHIMVLNYGQKLAEGTPLDVLNDPRVIEAYLGKEEEDEAG</sequence>
<comment type="caution">
    <text evidence="5">The sequence shown here is derived from an EMBL/GenBank/DDBJ whole genome shotgun (WGS) entry which is preliminary data.</text>
</comment>
<evidence type="ECO:0000313" key="6">
    <source>
        <dbReference type="Proteomes" id="UP000028123"/>
    </source>
</evidence>
<dbReference type="PANTHER" id="PTHR45772:SF7">
    <property type="entry name" value="AMINO ACID ABC TRANSPORTER ATP-BINDING PROTEIN"/>
    <property type="match status" value="1"/>
</dbReference>
<proteinExistence type="predicted"/>
<evidence type="ECO:0000259" key="4">
    <source>
        <dbReference type="PROSITE" id="PS50893"/>
    </source>
</evidence>
<feature type="domain" description="ABC transporter" evidence="4">
    <location>
        <begin position="4"/>
        <end position="252"/>
    </location>
</feature>
<dbReference type="GO" id="GO:0005886">
    <property type="term" value="C:plasma membrane"/>
    <property type="evidence" value="ECO:0007669"/>
    <property type="project" value="TreeGrafter"/>
</dbReference>
<dbReference type="SMART" id="SM00382">
    <property type="entry name" value="AAA"/>
    <property type="match status" value="1"/>
</dbReference>
<dbReference type="PANTHER" id="PTHR45772">
    <property type="entry name" value="CONSERVED COMPONENT OF ABC TRANSPORTER FOR NATURAL AMINO ACIDS-RELATED"/>
    <property type="match status" value="1"/>
</dbReference>
<dbReference type="Pfam" id="PF12399">
    <property type="entry name" value="BCA_ABC_TP_C"/>
    <property type="match status" value="1"/>
</dbReference>
<dbReference type="CDD" id="cd03219">
    <property type="entry name" value="ABC_Mj1267_LivG_branched"/>
    <property type="match status" value="1"/>
</dbReference>
<dbReference type="PROSITE" id="PS50893">
    <property type="entry name" value="ABC_TRANSPORTER_2"/>
    <property type="match status" value="1"/>
</dbReference>
<dbReference type="FunFam" id="3.40.50.300:FF:000421">
    <property type="entry name" value="Branched-chain amino acid ABC transporter ATP-binding protein"/>
    <property type="match status" value="1"/>
</dbReference>
<dbReference type="Proteomes" id="UP000028123">
    <property type="component" value="Unassembled WGS sequence"/>
</dbReference>
<dbReference type="Gene3D" id="3.40.50.300">
    <property type="entry name" value="P-loop containing nucleotide triphosphate hydrolases"/>
    <property type="match status" value="1"/>
</dbReference>
<dbReference type="InterPro" id="IPR027417">
    <property type="entry name" value="P-loop_NTPase"/>
</dbReference>
<dbReference type="GO" id="GO:0005524">
    <property type="term" value="F:ATP binding"/>
    <property type="evidence" value="ECO:0007669"/>
    <property type="project" value="UniProtKB-KW"/>
</dbReference>
<dbReference type="GO" id="GO:0015192">
    <property type="term" value="F:L-phenylalanine transmembrane transporter activity"/>
    <property type="evidence" value="ECO:0007669"/>
    <property type="project" value="TreeGrafter"/>
</dbReference>
<dbReference type="EMBL" id="JNVM01000004">
    <property type="protein sequence ID" value="KEQ27081.1"/>
    <property type="molecule type" value="Genomic_DNA"/>
</dbReference>
<keyword evidence="3" id="KW-0067">ATP-binding</keyword>
<dbReference type="AlphaFoldDB" id="A0A081P8Q8"/>
<dbReference type="InterPro" id="IPR032823">
    <property type="entry name" value="BCA_ABC_TP_C"/>
</dbReference>
<dbReference type="GO" id="GO:0042941">
    <property type="term" value="P:D-alanine transmembrane transport"/>
    <property type="evidence" value="ECO:0007669"/>
    <property type="project" value="TreeGrafter"/>
</dbReference>
<dbReference type="GO" id="GO:0015808">
    <property type="term" value="P:L-alanine transport"/>
    <property type="evidence" value="ECO:0007669"/>
    <property type="project" value="TreeGrafter"/>
</dbReference>
<dbReference type="SUPFAM" id="SSF52540">
    <property type="entry name" value="P-loop containing nucleoside triphosphate hydrolases"/>
    <property type="match status" value="1"/>
</dbReference>
<name>A0A081P8Q8_9BACL</name>
<dbReference type="Pfam" id="PF00005">
    <property type="entry name" value="ABC_tran"/>
    <property type="match status" value="1"/>
</dbReference>
<evidence type="ECO:0000256" key="2">
    <source>
        <dbReference type="ARBA" id="ARBA00022741"/>
    </source>
</evidence>
<organism evidence="5 6">
    <name type="scientific">Paenibacillus tyrfis</name>
    <dbReference type="NCBI Taxonomy" id="1501230"/>
    <lineage>
        <taxon>Bacteria</taxon>
        <taxon>Bacillati</taxon>
        <taxon>Bacillota</taxon>
        <taxon>Bacilli</taxon>
        <taxon>Bacillales</taxon>
        <taxon>Paenibacillaceae</taxon>
        <taxon>Paenibacillus</taxon>
    </lineage>
</organism>
<gene>
    <name evidence="5" type="ORF">ET33_24665</name>
</gene>
<dbReference type="GO" id="GO:0005304">
    <property type="term" value="F:L-valine transmembrane transporter activity"/>
    <property type="evidence" value="ECO:0007669"/>
    <property type="project" value="TreeGrafter"/>
</dbReference>
<protein>
    <submittedName>
        <fullName evidence="5">ABC transporter</fullName>
    </submittedName>
</protein>